<dbReference type="Pfam" id="PF15575">
    <property type="entry name" value="Imm49"/>
    <property type="match status" value="2"/>
</dbReference>
<comment type="caution">
    <text evidence="1">The sequence shown here is derived from an EMBL/GenBank/DDBJ whole genome shotgun (WGS) entry which is preliminary data.</text>
</comment>
<protein>
    <submittedName>
        <fullName evidence="1">Uncharacterized protein</fullName>
    </submittedName>
</protein>
<dbReference type="InterPro" id="IPR029074">
    <property type="entry name" value="Imm49"/>
</dbReference>
<sequence length="586" mass="63064">MRIERHQVGEAVVSAGREDFTNRIGGLVRSMSRAGRLATYEWQSVADEFLGYLGALSVETPDLDTPEARAALKDASEAAAGAVSYAAYHPHCSFQVFLEYVNFGMSYDPGEDAPEESVTPGEWIDALCLALLRNKAKWHGEAFHFARDKFAAQVQGAPTGELATGLMAVVLDDTGNDDEYPPSAQAKLAAVDAALDRIATRAKETGEPLLDLPDAVALRTLRALTAEDREAFDAALSDLLVRHSVLHGPSASPSSLLPLVPIALAALAYRTLGWTPAVQTDYLPHALITGFGTRGPRVSGFGRNRRPDAVGALAAGPLVVERPDCERTVHPRTEAMYEEHVQEAFTAADGEPLAVWRLGSVMGDQERLFKWRAGDPCGVTDVQLSNLRLASRAGAALFRIALAEPGTEVEVTIDGRTLRYPAERAEEAGAGNWQTAVALALITGAREDLAPLVLTGPAFAGPDGSAFSAYRQALHAYLKGTDPEPAAQRALEQAEKAKDWGFAMPPAVLLSQLVEGDEESFNLALADALETHRDYYLVADRADDPDACINLDILALACHARRRGWAIRVESPYLPPSLLRAAQPFQ</sequence>
<proteinExistence type="predicted"/>
<evidence type="ECO:0000313" key="2">
    <source>
        <dbReference type="Proteomes" id="UP000620224"/>
    </source>
</evidence>
<organism evidence="1 2">
    <name type="scientific">Streptomyces lucensis JCM 4490</name>
    <dbReference type="NCBI Taxonomy" id="1306176"/>
    <lineage>
        <taxon>Bacteria</taxon>
        <taxon>Bacillati</taxon>
        <taxon>Actinomycetota</taxon>
        <taxon>Actinomycetes</taxon>
        <taxon>Kitasatosporales</taxon>
        <taxon>Streptomycetaceae</taxon>
        <taxon>Streptomyces</taxon>
    </lineage>
</organism>
<keyword evidence="2" id="KW-1185">Reference proteome</keyword>
<dbReference type="Proteomes" id="UP000620224">
    <property type="component" value="Unassembled WGS sequence"/>
</dbReference>
<gene>
    <name evidence="1" type="ORF">GCM10010503_40970</name>
</gene>
<dbReference type="EMBL" id="BMUE01000008">
    <property type="protein sequence ID" value="GGW59586.1"/>
    <property type="molecule type" value="Genomic_DNA"/>
</dbReference>
<dbReference type="AlphaFoldDB" id="A0A918J9X6"/>
<evidence type="ECO:0000313" key="1">
    <source>
        <dbReference type="EMBL" id="GGW59586.1"/>
    </source>
</evidence>
<accession>A0A918J9X6</accession>
<reference evidence="1" key="2">
    <citation type="submission" date="2020-09" db="EMBL/GenBank/DDBJ databases">
        <authorList>
            <person name="Sun Q."/>
            <person name="Ohkuma M."/>
        </authorList>
    </citation>
    <scope>NUCLEOTIDE SEQUENCE</scope>
    <source>
        <strain evidence="1">JCM 4490</strain>
    </source>
</reference>
<name>A0A918J9X6_9ACTN</name>
<reference evidence="1" key="1">
    <citation type="journal article" date="2014" name="Int. J. Syst. Evol. Microbiol.">
        <title>Complete genome sequence of Corynebacterium casei LMG S-19264T (=DSM 44701T), isolated from a smear-ripened cheese.</title>
        <authorList>
            <consortium name="US DOE Joint Genome Institute (JGI-PGF)"/>
            <person name="Walter F."/>
            <person name="Albersmeier A."/>
            <person name="Kalinowski J."/>
            <person name="Ruckert C."/>
        </authorList>
    </citation>
    <scope>NUCLEOTIDE SEQUENCE</scope>
    <source>
        <strain evidence="1">JCM 4490</strain>
    </source>
</reference>